<dbReference type="InterPro" id="IPR011659">
    <property type="entry name" value="WD40"/>
</dbReference>
<proteinExistence type="predicted"/>
<dbReference type="SUPFAM" id="SSF82171">
    <property type="entry name" value="DPP6 N-terminal domain-like"/>
    <property type="match status" value="1"/>
</dbReference>
<dbReference type="AlphaFoldDB" id="A0A5C6RXR0"/>
<dbReference type="Gene3D" id="2.120.10.30">
    <property type="entry name" value="TolB, C-terminal domain"/>
    <property type="match status" value="1"/>
</dbReference>
<evidence type="ECO:0000313" key="3">
    <source>
        <dbReference type="Proteomes" id="UP000321721"/>
    </source>
</evidence>
<dbReference type="SUPFAM" id="SSF48452">
    <property type="entry name" value="TPR-like"/>
    <property type="match status" value="1"/>
</dbReference>
<name>A0A5C6RXR0_9FLAO</name>
<dbReference type="InterPro" id="IPR011042">
    <property type="entry name" value="6-blade_b-propeller_TolB-like"/>
</dbReference>
<dbReference type="InterPro" id="IPR011990">
    <property type="entry name" value="TPR-like_helical_dom_sf"/>
</dbReference>
<keyword evidence="1" id="KW-0732">Signal</keyword>
<reference evidence="2 3" key="1">
    <citation type="submission" date="2019-08" db="EMBL/GenBank/DDBJ databases">
        <title>Genome of Vicingus serpentipes NCIMB 15042.</title>
        <authorList>
            <person name="Bowman J.P."/>
        </authorList>
    </citation>
    <scope>NUCLEOTIDE SEQUENCE [LARGE SCALE GENOMIC DNA]</scope>
    <source>
        <strain evidence="2 3">NCIMB 15042</strain>
    </source>
</reference>
<accession>A0A5C6RXR0</accession>
<evidence type="ECO:0008006" key="4">
    <source>
        <dbReference type="Google" id="ProtNLM"/>
    </source>
</evidence>
<dbReference type="OrthoDB" id="9790815at2"/>
<dbReference type="InterPro" id="IPR008969">
    <property type="entry name" value="CarboxyPept-like_regulatory"/>
</dbReference>
<dbReference type="EMBL" id="VOOS01000001">
    <property type="protein sequence ID" value="TXB66963.1"/>
    <property type="molecule type" value="Genomic_DNA"/>
</dbReference>
<evidence type="ECO:0000256" key="1">
    <source>
        <dbReference type="SAM" id="SignalP"/>
    </source>
</evidence>
<gene>
    <name evidence="2" type="ORF">FRY74_01920</name>
</gene>
<dbReference type="Gene3D" id="2.60.40.1120">
    <property type="entry name" value="Carboxypeptidase-like, regulatory domain"/>
    <property type="match status" value="1"/>
</dbReference>
<keyword evidence="3" id="KW-1185">Reference proteome</keyword>
<feature type="chain" id="PRO_5022835983" description="Tetratricopeptide repeat protein" evidence="1">
    <location>
        <begin position="25"/>
        <end position="511"/>
    </location>
</feature>
<feature type="signal peptide" evidence="1">
    <location>
        <begin position="1"/>
        <end position="24"/>
    </location>
</feature>
<dbReference type="Proteomes" id="UP000321721">
    <property type="component" value="Unassembled WGS sequence"/>
</dbReference>
<organism evidence="2 3">
    <name type="scientific">Vicingus serpentipes</name>
    <dbReference type="NCBI Taxonomy" id="1926625"/>
    <lineage>
        <taxon>Bacteria</taxon>
        <taxon>Pseudomonadati</taxon>
        <taxon>Bacteroidota</taxon>
        <taxon>Flavobacteriia</taxon>
        <taxon>Flavobacteriales</taxon>
        <taxon>Vicingaceae</taxon>
        <taxon>Vicingus</taxon>
    </lineage>
</organism>
<evidence type="ECO:0000313" key="2">
    <source>
        <dbReference type="EMBL" id="TXB66963.1"/>
    </source>
</evidence>
<dbReference type="Pfam" id="PF07676">
    <property type="entry name" value="PD40"/>
    <property type="match status" value="3"/>
</dbReference>
<dbReference type="Gene3D" id="1.25.40.10">
    <property type="entry name" value="Tetratricopeptide repeat domain"/>
    <property type="match status" value="1"/>
</dbReference>
<sequence>MKPFKNYILLLTCFSLSFYGYSQKAIPEDAAEHFKFGNYIDALVVYKKLIEKDPKNIDYPYKAGLCVLFTDRDKREAVKFLEIASERKSDPDVNFFLAKAYHLNLKLDEALDSYEKYKSSGEGTRQNEVDREIEMVKNAQKLVNAPVDITFENAGDEINTEYPDYYPFITPDESFMVFTSRRKSGVREFDGYYPSAIYYSKVDSGQFDKSKKASSLINSTYDDQAVGLSYNADKLFIYFDDINNVGDIYEADIKDFKFKKKVKMGENVNSKGFESSASISADGNTLFFASDRDGGLGKKDIYMTKKLPTGEWAEPQNLGENINTPYDEDFPNLFYDGKTLYYSSKGHNSMGGFDYFKSTWNTETNSWSKPENLGYPLNTPDDDICISFLEDQASAYISAWRPDSKGDKDIYRVTFNEIDTRQTVYKSKIIPSGSTEAVTDAFVSVIDNRTQEEIGTYTPNPKNGSFVMILKPGSYNILIDAPGFAPKNQDVYVIGKSDFVPFTTIEFTVTP</sequence>
<protein>
    <recommendedName>
        <fullName evidence="4">Tetratricopeptide repeat protein</fullName>
    </recommendedName>
</protein>
<dbReference type="RefSeq" id="WP_147098070.1">
    <property type="nucleotide sequence ID" value="NZ_VOOS01000001.1"/>
</dbReference>
<comment type="caution">
    <text evidence="2">The sequence shown here is derived from an EMBL/GenBank/DDBJ whole genome shotgun (WGS) entry which is preliminary data.</text>
</comment>
<dbReference type="SUPFAM" id="SSF49464">
    <property type="entry name" value="Carboxypeptidase regulatory domain-like"/>
    <property type="match status" value="1"/>
</dbReference>